<gene>
    <name evidence="3" type="ORF">GSY63_06065</name>
</gene>
<comment type="caution">
    <text evidence="3">The sequence shown here is derived from an EMBL/GenBank/DDBJ whole genome shotgun (WGS) entry which is preliminary data.</text>
</comment>
<keyword evidence="4" id="KW-1185">Reference proteome</keyword>
<dbReference type="AlphaFoldDB" id="A0A965ZD93"/>
<evidence type="ECO:0000259" key="2">
    <source>
        <dbReference type="Pfam" id="PF18990"/>
    </source>
</evidence>
<reference evidence="3" key="2">
    <citation type="submission" date="2020-10" db="EMBL/GenBank/DDBJ databases">
        <title>Mucilaginibacter sp. nov., isolated from soil.</title>
        <authorList>
            <person name="Jeon C.O."/>
        </authorList>
    </citation>
    <scope>NUCLEOTIDE SEQUENCE</scope>
    <source>
        <strain evidence="3">R11</strain>
    </source>
</reference>
<feature type="chain" id="PRO_5037063116" description="DUF5723 domain-containing protein" evidence="1">
    <location>
        <begin position="21"/>
        <end position="475"/>
    </location>
</feature>
<reference evidence="3" key="1">
    <citation type="submission" date="2020-01" db="EMBL/GenBank/DDBJ databases">
        <authorList>
            <person name="Seo Y.L."/>
        </authorList>
    </citation>
    <scope>NUCLEOTIDE SEQUENCE</scope>
    <source>
        <strain evidence="3">R11</strain>
    </source>
</reference>
<dbReference type="Pfam" id="PF18990">
    <property type="entry name" value="DUF5723"/>
    <property type="match status" value="1"/>
</dbReference>
<sequence>MKRLLLAIFLCVLLTTPTLAQRFNQYFSNTLYESFENPAQGAFIPDSSKKYAFNFLLSNISANVSVSGNAQNALRQYLFLPNRTTRPRLPINSGYVNEAKVDANVYLAMFRIFTSLDGNQELGFAAQIKGEGNLRFNNESVALFDGGSRFPNGTYDDILNDKYRYQTYHQFSLLYRKELNNNWAAGFKFSVLSGILYNQIKIDQSAVTFDKTNNQISLTLRGKYQANLDQRLLSVNDVMPLFKNPGASVSFGLAQTTEGGLKFQYNLKDLGFIHWNSDSYNTHFGGTRVLTNARSSDVGTRIYNSLYNIFGSGHARGSFYSPTDALIEVSATKVFGLDENNNFRYQPILVGSKELFYKGYVGAFVNNIQYKKWVLGLSSSFDDLQQYNLGAQLMYKAPNFEFFIGTEQLLQDSNVLQSAFGDNSSIMKVKSYTDVGIYLGFSVKFGPDIETAANASHIPMGEQPGFFGRLFQNIF</sequence>
<evidence type="ECO:0000256" key="1">
    <source>
        <dbReference type="SAM" id="SignalP"/>
    </source>
</evidence>
<organism evidence="3 4">
    <name type="scientific">Mucilaginibacter agri</name>
    <dbReference type="NCBI Taxonomy" id="2695265"/>
    <lineage>
        <taxon>Bacteria</taxon>
        <taxon>Pseudomonadati</taxon>
        <taxon>Bacteroidota</taxon>
        <taxon>Sphingobacteriia</taxon>
        <taxon>Sphingobacteriales</taxon>
        <taxon>Sphingobacteriaceae</taxon>
        <taxon>Mucilaginibacter</taxon>
    </lineage>
</organism>
<dbReference type="EMBL" id="WWEO01000040">
    <property type="protein sequence ID" value="NCD68913.1"/>
    <property type="molecule type" value="Genomic_DNA"/>
</dbReference>
<feature type="signal peptide" evidence="1">
    <location>
        <begin position="1"/>
        <end position="20"/>
    </location>
</feature>
<keyword evidence="1" id="KW-0732">Signal</keyword>
<evidence type="ECO:0000313" key="4">
    <source>
        <dbReference type="Proteomes" id="UP000638732"/>
    </source>
</evidence>
<name>A0A965ZD93_9SPHI</name>
<protein>
    <recommendedName>
        <fullName evidence="2">DUF5723 domain-containing protein</fullName>
    </recommendedName>
</protein>
<accession>A0A965ZD93</accession>
<evidence type="ECO:0000313" key="3">
    <source>
        <dbReference type="EMBL" id="NCD68913.1"/>
    </source>
</evidence>
<dbReference type="Proteomes" id="UP000638732">
    <property type="component" value="Unassembled WGS sequence"/>
</dbReference>
<dbReference type="InterPro" id="IPR043781">
    <property type="entry name" value="DUF5723"/>
</dbReference>
<proteinExistence type="predicted"/>
<dbReference type="RefSeq" id="WP_166584900.1">
    <property type="nucleotide sequence ID" value="NZ_WWEO01000040.1"/>
</dbReference>
<feature type="domain" description="DUF5723" evidence="2">
    <location>
        <begin position="42"/>
        <end position="406"/>
    </location>
</feature>